<keyword evidence="3" id="KW-0812">Transmembrane</keyword>
<keyword evidence="6" id="KW-1185">Reference proteome</keyword>
<evidence type="ECO:0000256" key="1">
    <source>
        <dbReference type="ARBA" id="ARBA00022837"/>
    </source>
</evidence>
<feature type="transmembrane region" description="Helical" evidence="3">
    <location>
        <begin position="199"/>
        <end position="225"/>
    </location>
</feature>
<organism evidence="5 6">
    <name type="scientific">Chrysochromulina tobinii</name>
    <dbReference type="NCBI Taxonomy" id="1460289"/>
    <lineage>
        <taxon>Eukaryota</taxon>
        <taxon>Haptista</taxon>
        <taxon>Haptophyta</taxon>
        <taxon>Prymnesiophyceae</taxon>
        <taxon>Prymnesiales</taxon>
        <taxon>Chrysochromulinaceae</taxon>
        <taxon>Chrysochromulina</taxon>
    </lineage>
</organism>
<dbReference type="SUPFAM" id="SSF47473">
    <property type="entry name" value="EF-hand"/>
    <property type="match status" value="1"/>
</dbReference>
<feature type="region of interest" description="Disordered" evidence="2">
    <location>
        <begin position="490"/>
        <end position="550"/>
    </location>
</feature>
<gene>
    <name evidence="5" type="ORF">Ctob_008516</name>
</gene>
<evidence type="ECO:0000313" key="6">
    <source>
        <dbReference type="Proteomes" id="UP000037460"/>
    </source>
</evidence>
<keyword evidence="1" id="KW-0106">Calcium</keyword>
<dbReference type="InterPro" id="IPR018247">
    <property type="entry name" value="EF_Hand_1_Ca_BS"/>
</dbReference>
<feature type="transmembrane region" description="Helical" evidence="3">
    <location>
        <begin position="348"/>
        <end position="371"/>
    </location>
</feature>
<accession>A0A0M0K7J5</accession>
<comment type="caution">
    <text evidence="5">The sequence shown here is derived from an EMBL/GenBank/DDBJ whole genome shotgun (WGS) entry which is preliminary data.</text>
</comment>
<feature type="transmembrane region" description="Helical" evidence="3">
    <location>
        <begin position="115"/>
        <end position="137"/>
    </location>
</feature>
<sequence length="1215" mass="131626">VRHGWRTYCNYGLDPNATAGEPLRLISQPYCSDAPTEFSFDTSRAPAPFKMPRASNTTGHASTLGGLADVVAIEECYDLNCMRCLSFFHECAEASRVAQEGLAGGGISASSAKGLGYMVVVSLFSVVIYYLLHYFAISGIGMPCTTSAGERALMIQMIFTLASFVLFVVFYVNSGFLYYKVRNPFGTLSFALYAVAEMFGLLLSYGFFLVFIGFVFTPLLMNWLFRLLGRLALRAQQFPKQQFINEMYEGALWLPHKVLSYSSFGVLLGTMLSTTMPITLGMVSASCFLRYAIDRGFFLLRVYQRPDPIDGTLVKFCVRLLPIGLVAKVCAMYLHYAGSPARSFPIDILLGLTVGYAAIFFVVGTDLAFWASTLGLAQAPSRDIANFFTHQALVRSGLVDSYDPLRKDEAQKLEDRKAAKLSASEPERGTRTDRAAMAAAAAARQGSSEGLSAPQWHQWPAARAEEPLSTWDTLRSRLTTQSLRRSLAGFSSGADADTDVPPPPALAADAPPSRTAPPRRSSVAGADLSRAPSDAEWAAPPSKRLGSSMSGADRFKRTIDAVLKLDAKIGTTEEAMHRASTKASSGASRRKRTGDSWRPVVWRNPSTLPVVCMCPNSCEPAHVRTTDLWTEHTSARFGTARWCRASRLGGATEVHTFGSWVELRLWMETNLRTLISDRTSPSAIGQSGEVAVGSIGSALAVDGSGASALYVFTGMPVTLLAPSEHTAQWMLTVSRDRGEFPNLQWKVLVATERNDFDHLLRLHGCTDERIAAQAIEGRTDAELRRERDADGAVIWQVQCMAAELMHGGEGHASVRTRWVAVLRAGGCPTKIGSSFTNVAQRVDWGHPSHAHADADLAARLAGAYHLVALAGTEHKCNFHVMASLRKGSDWSEQFVYAAPFWPAAYLASRQAPKDMLLSLIAYCNHSWTLVFTHATTAAALGQEEEDEEEDGRLSDAAVSQMSSFGAAASVFLRGFGFSKKSGITPSMSYDKAFSVLDKDGSGSISVSELKAALVKEGSSDVLEAEIQSLIDQVDVSGDGELQLDEFETFWDLFKANCEEAAAGKPPTPGRLKPKPKPKPKANPNAVPPVRQKVLVQPTWPASEVGALVSKGYTITTAACGPGDAAMSRVVVVVLTKSPSTISPRLLGTFGSNEQIVDTWRSNETPNHRNWAAAGGVTIRASQTAAETDDDVRLVRGAKLPPWLHRNVRCAPPPSA</sequence>
<keyword evidence="3" id="KW-0472">Membrane</keyword>
<dbReference type="EMBL" id="JWZX01001071">
    <property type="protein sequence ID" value="KOO34841.1"/>
    <property type="molecule type" value="Genomic_DNA"/>
</dbReference>
<evidence type="ECO:0000256" key="2">
    <source>
        <dbReference type="SAM" id="MobiDB-lite"/>
    </source>
</evidence>
<feature type="region of interest" description="Disordered" evidence="2">
    <location>
        <begin position="1060"/>
        <end position="1086"/>
    </location>
</feature>
<dbReference type="PROSITE" id="PS50222">
    <property type="entry name" value="EF_HAND_2"/>
    <property type="match status" value="2"/>
</dbReference>
<feature type="compositionally biased region" description="Basic and acidic residues" evidence="2">
    <location>
        <begin position="425"/>
        <end position="434"/>
    </location>
</feature>
<dbReference type="AlphaFoldDB" id="A0A0M0K7J5"/>
<feature type="compositionally biased region" description="Low complexity" evidence="2">
    <location>
        <begin position="506"/>
        <end position="522"/>
    </location>
</feature>
<evidence type="ECO:0000256" key="3">
    <source>
        <dbReference type="SAM" id="Phobius"/>
    </source>
</evidence>
<reference evidence="6" key="1">
    <citation type="journal article" date="2015" name="PLoS Genet.">
        <title>Genome Sequence and Transcriptome Analyses of Chrysochromulina tobin: Metabolic Tools for Enhanced Algal Fitness in the Prominent Order Prymnesiales (Haptophyceae).</title>
        <authorList>
            <person name="Hovde B.T."/>
            <person name="Deodato C.R."/>
            <person name="Hunsperger H.M."/>
            <person name="Ryken S.A."/>
            <person name="Yost W."/>
            <person name="Jha R.K."/>
            <person name="Patterson J."/>
            <person name="Monnat R.J. Jr."/>
            <person name="Barlow S.B."/>
            <person name="Starkenburg S.R."/>
            <person name="Cattolico R.A."/>
        </authorList>
    </citation>
    <scope>NUCLEOTIDE SEQUENCE</scope>
    <source>
        <strain evidence="6">CCMP291</strain>
    </source>
</reference>
<dbReference type="GO" id="GO:0005509">
    <property type="term" value="F:calcium ion binding"/>
    <property type="evidence" value="ECO:0007669"/>
    <property type="project" value="InterPro"/>
</dbReference>
<dbReference type="PROSITE" id="PS00018">
    <property type="entry name" value="EF_HAND_1"/>
    <property type="match status" value="2"/>
</dbReference>
<dbReference type="SMART" id="SM00054">
    <property type="entry name" value="EFh"/>
    <property type="match status" value="2"/>
</dbReference>
<feature type="region of interest" description="Disordered" evidence="2">
    <location>
        <begin position="413"/>
        <end position="456"/>
    </location>
</feature>
<feature type="region of interest" description="Disordered" evidence="2">
    <location>
        <begin position="574"/>
        <end position="595"/>
    </location>
</feature>
<keyword evidence="3" id="KW-1133">Transmembrane helix</keyword>
<dbReference type="CDD" id="cd00051">
    <property type="entry name" value="EFh"/>
    <property type="match status" value="1"/>
</dbReference>
<dbReference type="InterPro" id="IPR002048">
    <property type="entry name" value="EF_hand_dom"/>
</dbReference>
<dbReference type="Gene3D" id="1.10.238.10">
    <property type="entry name" value="EF-hand"/>
    <property type="match status" value="1"/>
</dbReference>
<dbReference type="OrthoDB" id="343296at2759"/>
<evidence type="ECO:0000313" key="5">
    <source>
        <dbReference type="EMBL" id="KOO34841.1"/>
    </source>
</evidence>
<feature type="non-terminal residue" evidence="5">
    <location>
        <position position="1"/>
    </location>
</feature>
<proteinExistence type="predicted"/>
<evidence type="ECO:0000259" key="4">
    <source>
        <dbReference type="PROSITE" id="PS50222"/>
    </source>
</evidence>
<feature type="domain" description="EF-hand" evidence="4">
    <location>
        <begin position="1021"/>
        <end position="1056"/>
    </location>
</feature>
<feature type="transmembrane region" description="Helical" evidence="3">
    <location>
        <begin position="264"/>
        <end position="293"/>
    </location>
</feature>
<protein>
    <submittedName>
        <fullName evidence="5">Calmodulin-like protein 5</fullName>
    </submittedName>
</protein>
<dbReference type="InterPro" id="IPR011992">
    <property type="entry name" value="EF-hand-dom_pair"/>
</dbReference>
<dbReference type="Pfam" id="PF13499">
    <property type="entry name" value="EF-hand_7"/>
    <property type="match status" value="1"/>
</dbReference>
<feature type="domain" description="EF-hand" evidence="4">
    <location>
        <begin position="984"/>
        <end position="1019"/>
    </location>
</feature>
<name>A0A0M0K7J5_9EUKA</name>
<dbReference type="Proteomes" id="UP000037460">
    <property type="component" value="Unassembled WGS sequence"/>
</dbReference>
<feature type="transmembrane region" description="Helical" evidence="3">
    <location>
        <begin position="158"/>
        <end position="179"/>
    </location>
</feature>